<dbReference type="InterPro" id="IPR022385">
    <property type="entry name" value="Rhs_assc_core"/>
</dbReference>
<reference evidence="2" key="1">
    <citation type="submission" date="2016-11" db="EMBL/GenBank/DDBJ databases">
        <authorList>
            <person name="Jaros S."/>
            <person name="Januszkiewicz K."/>
            <person name="Wedrychowicz H."/>
        </authorList>
    </citation>
    <scope>NUCLEOTIDE SEQUENCE [LARGE SCALE GENOMIC DNA]</scope>
    <source>
        <strain evidence="2">LMG 26898</strain>
    </source>
</reference>
<dbReference type="NCBIfam" id="TIGR03696">
    <property type="entry name" value="Rhs_assc_core"/>
    <property type="match status" value="1"/>
</dbReference>
<dbReference type="STRING" id="1190415.SAMN05216593_10380"/>
<dbReference type="EMBL" id="FRDA01000003">
    <property type="protein sequence ID" value="SHM77345.1"/>
    <property type="molecule type" value="Genomic_DNA"/>
</dbReference>
<dbReference type="Proteomes" id="UP000183983">
    <property type="component" value="Unassembled WGS sequence"/>
</dbReference>
<organism evidence="2">
    <name type="scientific">Pseudomonas asturiensis</name>
    <dbReference type="NCBI Taxonomy" id="1190415"/>
    <lineage>
        <taxon>Bacteria</taxon>
        <taxon>Pseudomonadati</taxon>
        <taxon>Pseudomonadota</taxon>
        <taxon>Gammaproteobacteria</taxon>
        <taxon>Pseudomonadales</taxon>
        <taxon>Pseudomonadaceae</taxon>
        <taxon>Pseudomonas</taxon>
    </lineage>
</organism>
<dbReference type="SUPFAM" id="SSF56399">
    <property type="entry name" value="ADP-ribosylation"/>
    <property type="match status" value="1"/>
</dbReference>
<dbReference type="AlphaFoldDB" id="A0A1M7LGQ4"/>
<dbReference type="SUPFAM" id="SSF81383">
    <property type="entry name" value="F-box domain"/>
    <property type="match status" value="1"/>
</dbReference>
<name>A0A1M7LGQ4_9PSED</name>
<proteinExistence type="predicted"/>
<dbReference type="InterPro" id="IPR036047">
    <property type="entry name" value="F-box-like_dom_sf"/>
</dbReference>
<accession>A0A1M7LGQ4</accession>
<dbReference type="Pfam" id="PF12937">
    <property type="entry name" value="F-box-like"/>
    <property type="match status" value="1"/>
</dbReference>
<evidence type="ECO:0000313" key="2">
    <source>
        <dbReference type="EMBL" id="SHM77345.1"/>
    </source>
</evidence>
<dbReference type="SMART" id="SM00256">
    <property type="entry name" value="FBOX"/>
    <property type="match status" value="1"/>
</dbReference>
<feature type="domain" description="F-box" evidence="1">
    <location>
        <begin position="185"/>
        <end position="231"/>
    </location>
</feature>
<sequence length="365" mass="40567">MNDTSGARAVLRRYRYDALDRLAGVKTGADDSASRFYQVNRLSVEVQGSEHRRVFQCEGQLLAEHGTEGSSARMDLLGTDLQRSVLHSVGSQARQPTAYSPYGHRSQGVTFLGFNGEPPDSVTGHYLLGNGLRAFNPVLMRFNQPDNLSPFGQGGLNTYAYCMGDPVNRRDPSGHIPVAATLSKVFTLQDLPNEILEQVFKHLPGKDLLSISRTSTRMDQIASNVSKAPKIDIEDPKALLKIQRDLNGETGLSPAGLKDDDFYRARIARAAISREKAMMDKVEHLDAQRKTYTESVMGRRANPIEFNSWIKQNRAAYAGSPEELQDIAVISTRYNELVSEQSKVLQQHSTSINLARNIRSMLNTR</sequence>
<dbReference type="OrthoDB" id="7012700at2"/>
<evidence type="ECO:0000259" key="1">
    <source>
        <dbReference type="PROSITE" id="PS50181"/>
    </source>
</evidence>
<protein>
    <submittedName>
        <fullName evidence="2">RHS repeat-associated core domain-containing protein</fullName>
    </submittedName>
</protein>
<dbReference type="CDD" id="cd09917">
    <property type="entry name" value="F-box_SF"/>
    <property type="match status" value="1"/>
</dbReference>
<dbReference type="InterPro" id="IPR001810">
    <property type="entry name" value="F-box_dom"/>
</dbReference>
<dbReference type="PROSITE" id="PS50181">
    <property type="entry name" value="FBOX"/>
    <property type="match status" value="1"/>
</dbReference>
<dbReference type="Gene3D" id="2.180.10.10">
    <property type="entry name" value="RHS repeat-associated core"/>
    <property type="match status" value="1"/>
</dbReference>
<dbReference type="Gene3D" id="1.20.1280.50">
    <property type="match status" value="1"/>
</dbReference>
<gene>
    <name evidence="2" type="ORF">SAMN05216593_10380</name>
</gene>
<dbReference type="RefSeq" id="WP_073163426.1">
    <property type="nucleotide sequence ID" value="NZ_FRDA01000003.1"/>
</dbReference>